<proteinExistence type="predicted"/>
<feature type="transmembrane region" description="Helical" evidence="1">
    <location>
        <begin position="16"/>
        <end position="32"/>
    </location>
</feature>
<dbReference type="EMBL" id="KL363214">
    <property type="protein sequence ID" value="KFD53684.1"/>
    <property type="molecule type" value="Genomic_DNA"/>
</dbReference>
<gene>
    <name evidence="2" type="ORF">M513_05389</name>
    <name evidence="3" type="ORF">M514_05389</name>
</gene>
<evidence type="ECO:0000313" key="2">
    <source>
        <dbReference type="EMBL" id="KFD53684.1"/>
    </source>
</evidence>
<organism evidence="3">
    <name type="scientific">Trichuris suis</name>
    <name type="common">pig whipworm</name>
    <dbReference type="NCBI Taxonomy" id="68888"/>
    <lineage>
        <taxon>Eukaryota</taxon>
        <taxon>Metazoa</taxon>
        <taxon>Ecdysozoa</taxon>
        <taxon>Nematoda</taxon>
        <taxon>Enoplea</taxon>
        <taxon>Dorylaimia</taxon>
        <taxon>Trichinellida</taxon>
        <taxon>Trichuridae</taxon>
        <taxon>Trichuris</taxon>
    </lineage>
</organism>
<evidence type="ECO:0000256" key="1">
    <source>
        <dbReference type="SAM" id="Phobius"/>
    </source>
</evidence>
<dbReference type="AlphaFoldDB" id="A0A085NSF1"/>
<dbReference type="Proteomes" id="UP000030758">
    <property type="component" value="Unassembled WGS sequence"/>
</dbReference>
<keyword evidence="1" id="KW-0472">Membrane</keyword>
<protein>
    <submittedName>
        <fullName evidence="3">Uncharacterized protein</fullName>
    </submittedName>
</protein>
<keyword evidence="1" id="KW-1133">Transmembrane helix</keyword>
<accession>A0A085NSF1</accession>
<evidence type="ECO:0000313" key="3">
    <source>
        <dbReference type="EMBL" id="KFD72397.1"/>
    </source>
</evidence>
<dbReference type="Proteomes" id="UP000030764">
    <property type="component" value="Unassembled WGS sequence"/>
</dbReference>
<sequence length="220" mass="24044">MEYDESPIGIRSPGCMPLFTAFSIVSVSVLVMRSNSGKKDASVGGADCVDLFDFSGLPRTMLLQSSGKLLASSASYKKCRSHLLRSLADVPEQSYRSADIRSELQETLFTDELGFSEKSSRLKPPTLKSSSLYFVPKYQPKGVSLSEIFIIPPNAACCEKINENKLFALDELVAGKTCRSSDTQVLSSCPWLADIAARLKLSTNLMVRASLRKAQKEVGE</sequence>
<keyword evidence="1" id="KW-0812">Transmembrane</keyword>
<evidence type="ECO:0000313" key="4">
    <source>
        <dbReference type="Proteomes" id="UP000030764"/>
    </source>
</evidence>
<name>A0A085NSF1_9BILA</name>
<keyword evidence="4" id="KW-1185">Reference proteome</keyword>
<dbReference type="EMBL" id="KL367477">
    <property type="protein sequence ID" value="KFD72397.1"/>
    <property type="molecule type" value="Genomic_DNA"/>
</dbReference>
<reference evidence="3 4" key="1">
    <citation type="journal article" date="2014" name="Nat. Genet.">
        <title>Genome and transcriptome of the porcine whipworm Trichuris suis.</title>
        <authorList>
            <person name="Jex A.R."/>
            <person name="Nejsum P."/>
            <person name="Schwarz E.M."/>
            <person name="Hu L."/>
            <person name="Young N.D."/>
            <person name="Hall R.S."/>
            <person name="Korhonen P.K."/>
            <person name="Liao S."/>
            <person name="Thamsborg S."/>
            <person name="Xia J."/>
            <person name="Xu P."/>
            <person name="Wang S."/>
            <person name="Scheerlinck J.P."/>
            <person name="Hofmann A."/>
            <person name="Sternberg P.W."/>
            <person name="Wang J."/>
            <person name="Gasser R.B."/>
        </authorList>
    </citation>
    <scope>NUCLEOTIDE SEQUENCE [LARGE SCALE GENOMIC DNA]</scope>
    <source>
        <strain evidence="3">DCEP-RM93F</strain>
        <strain evidence="2">DCEP-RM93M</strain>
    </source>
</reference>